<evidence type="ECO:0000313" key="2">
    <source>
        <dbReference type="Proteomes" id="UP000324575"/>
    </source>
</evidence>
<dbReference type="Proteomes" id="UP000324575">
    <property type="component" value="Unassembled WGS sequence"/>
</dbReference>
<name>A0A5M8NXP0_9BACT</name>
<dbReference type="EMBL" id="SNRX01000237">
    <property type="protein sequence ID" value="KAA6299779.1"/>
    <property type="molecule type" value="Genomic_DNA"/>
</dbReference>
<reference evidence="1 2" key="1">
    <citation type="submission" date="2019-03" db="EMBL/GenBank/DDBJ databases">
        <title>Single cell metagenomics reveals metabolic interactions within the superorganism composed of flagellate Streblomastix strix and complex community of Bacteroidetes bacteria on its surface.</title>
        <authorList>
            <person name="Treitli S.C."/>
            <person name="Kolisko M."/>
            <person name="Husnik F."/>
            <person name="Keeling P."/>
            <person name="Hampl V."/>
        </authorList>
    </citation>
    <scope>NUCLEOTIDE SEQUENCE [LARGE SCALE GENOMIC DNA]</scope>
    <source>
        <strain evidence="1">St1</strain>
    </source>
</reference>
<proteinExistence type="predicted"/>
<evidence type="ECO:0000313" key="1">
    <source>
        <dbReference type="EMBL" id="KAA6299779.1"/>
    </source>
</evidence>
<comment type="caution">
    <text evidence="1">The sequence shown here is derived from an EMBL/GenBank/DDBJ whole genome shotgun (WGS) entry which is preliminary data.</text>
</comment>
<organism evidence="1 2">
    <name type="scientific">Candidatus Ordinivivax streblomastigis</name>
    <dbReference type="NCBI Taxonomy" id="2540710"/>
    <lineage>
        <taxon>Bacteria</taxon>
        <taxon>Pseudomonadati</taxon>
        <taxon>Bacteroidota</taxon>
        <taxon>Bacteroidia</taxon>
        <taxon>Bacteroidales</taxon>
        <taxon>Candidatus Ordinivivax</taxon>
    </lineage>
</organism>
<dbReference type="AlphaFoldDB" id="A0A5M8NXP0"/>
<feature type="non-terminal residue" evidence="1">
    <location>
        <position position="52"/>
    </location>
</feature>
<sequence length="52" mass="6338">MSSMEFMLNNWWCFRKYAFCLYISIIDIKERQSKSFQVIEQLFRKTAGFSKS</sequence>
<protein>
    <submittedName>
        <fullName evidence="1">Uncharacterized protein</fullName>
    </submittedName>
</protein>
<accession>A0A5M8NXP0</accession>
<gene>
    <name evidence="1" type="ORF">EZS26_004081</name>
</gene>